<dbReference type="Gene3D" id="1.10.10.60">
    <property type="entry name" value="Homeodomain-like"/>
    <property type="match status" value="1"/>
</dbReference>
<keyword evidence="5" id="KW-0804">Transcription</keyword>
<organism evidence="9 10">
    <name type="scientific">Daucus carota subsp. sativus</name>
    <name type="common">Carrot</name>
    <dbReference type="NCBI Taxonomy" id="79200"/>
    <lineage>
        <taxon>Eukaryota</taxon>
        <taxon>Viridiplantae</taxon>
        <taxon>Streptophyta</taxon>
        <taxon>Embryophyta</taxon>
        <taxon>Tracheophyta</taxon>
        <taxon>Spermatophyta</taxon>
        <taxon>Magnoliopsida</taxon>
        <taxon>eudicotyledons</taxon>
        <taxon>Gunneridae</taxon>
        <taxon>Pentapetalae</taxon>
        <taxon>asterids</taxon>
        <taxon>campanulids</taxon>
        <taxon>Apiales</taxon>
        <taxon>Apiaceae</taxon>
        <taxon>Apioideae</taxon>
        <taxon>Scandiceae</taxon>
        <taxon>Daucinae</taxon>
        <taxon>Daucus</taxon>
        <taxon>Daucus sect. Daucus</taxon>
    </lineage>
</organism>
<reference evidence="9" key="1">
    <citation type="journal article" date="2016" name="Nat. Genet.">
        <title>A high-quality carrot genome assembly provides new insights into carotenoid accumulation and asterid genome evolution.</title>
        <authorList>
            <person name="Iorizzo M."/>
            <person name="Ellison S."/>
            <person name="Senalik D."/>
            <person name="Zeng P."/>
            <person name="Satapoomin P."/>
            <person name="Huang J."/>
            <person name="Bowman M."/>
            <person name="Iovene M."/>
            <person name="Sanseverino W."/>
            <person name="Cavagnaro P."/>
            <person name="Yildiz M."/>
            <person name="Macko-Podgorni A."/>
            <person name="Moranska E."/>
            <person name="Grzebelus E."/>
            <person name="Grzebelus D."/>
            <person name="Ashrafi H."/>
            <person name="Zheng Z."/>
            <person name="Cheng S."/>
            <person name="Spooner D."/>
            <person name="Van Deynze A."/>
            <person name="Simon P."/>
        </authorList>
    </citation>
    <scope>NUCLEOTIDE SEQUENCE</scope>
    <source>
        <tissue evidence="9">Leaf</tissue>
    </source>
</reference>
<evidence type="ECO:0000313" key="9">
    <source>
        <dbReference type="EMBL" id="WOH02013.1"/>
    </source>
</evidence>
<protein>
    <recommendedName>
        <fullName evidence="8">HTH myb-type domain-containing protein</fullName>
    </recommendedName>
</protein>
<evidence type="ECO:0000256" key="3">
    <source>
        <dbReference type="ARBA" id="ARBA00023015"/>
    </source>
</evidence>
<reference evidence="9" key="2">
    <citation type="submission" date="2022-03" db="EMBL/GenBank/DDBJ databases">
        <title>Draft title - Genomic analysis of global carrot germplasm unveils the trajectory of domestication and the origin of high carotenoid orange carrot.</title>
        <authorList>
            <person name="Iorizzo M."/>
            <person name="Ellison S."/>
            <person name="Senalik D."/>
            <person name="Macko-Podgorni A."/>
            <person name="Grzebelus D."/>
            <person name="Bostan H."/>
            <person name="Rolling W."/>
            <person name="Curaba J."/>
            <person name="Simon P."/>
        </authorList>
    </citation>
    <scope>NUCLEOTIDE SEQUENCE</scope>
    <source>
        <tissue evidence="9">Leaf</tissue>
    </source>
</reference>
<evidence type="ECO:0000313" key="10">
    <source>
        <dbReference type="Proteomes" id="UP000077755"/>
    </source>
</evidence>
<dbReference type="InterPro" id="IPR001005">
    <property type="entry name" value="SANT/Myb"/>
</dbReference>
<evidence type="ECO:0000256" key="7">
    <source>
        <dbReference type="SAM" id="MobiDB-lite"/>
    </source>
</evidence>
<dbReference type="InterPro" id="IPR006447">
    <property type="entry name" value="Myb_dom_plants"/>
</dbReference>
<dbReference type="InterPro" id="IPR009057">
    <property type="entry name" value="Homeodomain-like_sf"/>
</dbReference>
<proteinExistence type="inferred from homology"/>
<dbReference type="Pfam" id="PF00249">
    <property type="entry name" value="Myb_DNA-binding"/>
    <property type="match status" value="1"/>
</dbReference>
<dbReference type="PROSITE" id="PS51294">
    <property type="entry name" value="HTH_MYB"/>
    <property type="match status" value="1"/>
</dbReference>
<evidence type="ECO:0000259" key="8">
    <source>
        <dbReference type="PROSITE" id="PS51294"/>
    </source>
</evidence>
<gene>
    <name evidence="9" type="ORF">DCAR_0521400</name>
</gene>
<dbReference type="SUPFAM" id="SSF46689">
    <property type="entry name" value="Homeodomain-like"/>
    <property type="match status" value="1"/>
</dbReference>
<evidence type="ECO:0000256" key="6">
    <source>
        <dbReference type="ARBA" id="ARBA00023242"/>
    </source>
</evidence>
<evidence type="ECO:0000256" key="5">
    <source>
        <dbReference type="ARBA" id="ARBA00023163"/>
    </source>
</evidence>
<accession>A0AAF0X607</accession>
<dbReference type="PANTHER" id="PTHR31499:SF79">
    <property type="entry name" value="HTH MYB-TYPE DOMAIN-CONTAINING PROTEIN"/>
    <property type="match status" value="1"/>
</dbReference>
<keyword evidence="10" id="KW-1185">Reference proteome</keyword>
<keyword evidence="6" id="KW-0539">Nucleus</keyword>
<dbReference type="NCBIfam" id="TIGR01557">
    <property type="entry name" value="myb_SHAQKYF"/>
    <property type="match status" value="1"/>
</dbReference>
<feature type="region of interest" description="Disordered" evidence="7">
    <location>
        <begin position="137"/>
        <end position="189"/>
    </location>
</feature>
<dbReference type="GO" id="GO:0003677">
    <property type="term" value="F:DNA binding"/>
    <property type="evidence" value="ECO:0007669"/>
    <property type="project" value="InterPro"/>
</dbReference>
<dbReference type="PANTHER" id="PTHR31499">
    <property type="entry name" value="MYB FAMILY TRANSCRIPTION FACTOR PHL11"/>
    <property type="match status" value="1"/>
</dbReference>
<comment type="subcellular location">
    <subcellularLocation>
        <location evidence="1">Nucleus</location>
    </subcellularLocation>
</comment>
<dbReference type="Proteomes" id="UP000077755">
    <property type="component" value="Chromosome 5"/>
</dbReference>
<dbReference type="InterPro" id="IPR025756">
    <property type="entry name" value="Myb_CC_LHEQLE"/>
</dbReference>
<name>A0AAF0X607_DAUCS</name>
<evidence type="ECO:0000256" key="2">
    <source>
        <dbReference type="ARBA" id="ARBA00006783"/>
    </source>
</evidence>
<keyword evidence="3" id="KW-0805">Transcription regulation</keyword>
<comment type="similarity">
    <text evidence="2">Belongs to the MYB-CC family.</text>
</comment>
<dbReference type="Pfam" id="PF14379">
    <property type="entry name" value="Myb_CC_LHEQLE"/>
    <property type="match status" value="1"/>
</dbReference>
<keyword evidence="4" id="KW-0175">Coiled coil</keyword>
<dbReference type="EMBL" id="CP093347">
    <property type="protein sequence ID" value="WOH02013.1"/>
    <property type="molecule type" value="Genomic_DNA"/>
</dbReference>
<sequence>MGSNRSGGVGKERLKWTQEMHELFEKAVDQLGGPDRATPKGVLKAMGIPGLTIYHVKSHLQNYRMAKFVPETPNKNKFKRSNSDILPNFSATVGAQLHEALQMQMGVQRRLSDQIEVQRNLKVKMEAQGRFLERIAEEHKSRPNINGKPRKSSSPVSLPCLCKESESESDSDIQKSDIRSDEKFQGSKRAHFDQEDVLLRRHKNFAAGYCAQQCMFVPKG</sequence>
<feature type="compositionally biased region" description="Basic and acidic residues" evidence="7">
    <location>
        <begin position="172"/>
        <end position="189"/>
    </location>
</feature>
<evidence type="ECO:0000256" key="4">
    <source>
        <dbReference type="ARBA" id="ARBA00023054"/>
    </source>
</evidence>
<dbReference type="InterPro" id="IPR046955">
    <property type="entry name" value="PHR1-like"/>
</dbReference>
<dbReference type="InterPro" id="IPR017930">
    <property type="entry name" value="Myb_dom"/>
</dbReference>
<feature type="domain" description="HTH myb-type" evidence="8">
    <location>
        <begin position="13"/>
        <end position="68"/>
    </location>
</feature>
<dbReference type="AlphaFoldDB" id="A0AAF0X607"/>
<dbReference type="GO" id="GO:0003700">
    <property type="term" value="F:DNA-binding transcription factor activity"/>
    <property type="evidence" value="ECO:0007669"/>
    <property type="project" value="InterPro"/>
</dbReference>
<evidence type="ECO:0000256" key="1">
    <source>
        <dbReference type="ARBA" id="ARBA00004123"/>
    </source>
</evidence>
<dbReference type="GO" id="GO:0005634">
    <property type="term" value="C:nucleus"/>
    <property type="evidence" value="ECO:0007669"/>
    <property type="project" value="UniProtKB-SubCell"/>
</dbReference>